<dbReference type="OrthoDB" id="11402at10239"/>
<keyword evidence="2" id="KW-1185">Reference proteome</keyword>
<dbReference type="KEGG" id="vg:40085561"/>
<name>A0A1Z1LXP0_9CAUD</name>
<dbReference type="RefSeq" id="YP_009609477.1">
    <property type="nucleotide sequence ID" value="NC_041996.1"/>
</dbReference>
<sequence length="195" mass="21918">MSLHNQTNTTNFILEIADSGLTETFKMNVQMAIIPGIHIPPSNLPSGTQGIGRANLPGSTLEFDPLVVRFLVDRELTSWLDIYKWMLSLNNYSTHESKAWHPKGQPEAVTLHILNNKKTDIMMSIHYYGAWPSDLTEIEFNYAEDGDPAITSTATFQYKYFEVEIDGKIVQGRPQIDSAAQANIASKMSMHPSMR</sequence>
<accession>A0A1Z1LXP0</accession>
<evidence type="ECO:0000313" key="1">
    <source>
        <dbReference type="EMBL" id="ARW57575.1"/>
    </source>
</evidence>
<organism evidence="1 2">
    <name type="scientific">Serratia phage CHI14</name>
    <dbReference type="NCBI Taxonomy" id="2006941"/>
    <lineage>
        <taxon>Viruses</taxon>
        <taxon>Duplodnaviria</taxon>
        <taxon>Heunggongvirae</taxon>
        <taxon>Uroviricota</taxon>
        <taxon>Caudoviricetes</taxon>
        <taxon>Pantevenvirales</taxon>
        <taxon>Straboviridae</taxon>
        <taxon>Tevenvirinae</taxon>
        <taxon>Winklervirus</taxon>
        <taxon>Winklervirus chi14</taxon>
    </lineage>
</organism>
<dbReference type="GeneID" id="40085561"/>
<evidence type="ECO:0000313" key="2">
    <source>
        <dbReference type="Proteomes" id="UP000225148"/>
    </source>
</evidence>
<dbReference type="Pfam" id="PF06841">
    <property type="entry name" value="Phage_T4_gp19"/>
    <property type="match status" value="1"/>
</dbReference>
<dbReference type="InterPro" id="IPR010667">
    <property type="entry name" value="Phage_T4_Gp19"/>
</dbReference>
<protein>
    <submittedName>
        <fullName evidence="1">Tail completion and sheath stabilizer protein</fullName>
    </submittedName>
</protein>
<proteinExistence type="predicted"/>
<dbReference type="EMBL" id="MF036690">
    <property type="protein sequence ID" value="ARW57575.1"/>
    <property type="molecule type" value="Genomic_DNA"/>
</dbReference>
<dbReference type="GO" id="GO:0005198">
    <property type="term" value="F:structural molecule activity"/>
    <property type="evidence" value="ECO:0007669"/>
    <property type="project" value="InterPro"/>
</dbReference>
<dbReference type="Proteomes" id="UP000225148">
    <property type="component" value="Segment"/>
</dbReference>
<reference evidence="1 2" key="1">
    <citation type="submission" date="2017-04" db="EMBL/GenBank/DDBJ databases">
        <title>Environmental T4-family bacteriophages evolve to escape abortive infection via multiple routes in a bacterial host employing altruistic suicide through Type III toxin-antitoxin systems.</title>
        <authorList>
            <person name="Chen B."/>
            <person name="Salmond G.P.C."/>
            <person name="Akusobi C."/>
            <person name="Fang X."/>
        </authorList>
    </citation>
    <scope>NUCLEOTIDE SEQUENCE [LARGE SCALE GENOMIC DNA]</scope>
</reference>